<dbReference type="EMBL" id="BSXV01002387">
    <property type="protein sequence ID" value="GME95613.1"/>
    <property type="molecule type" value="Genomic_DNA"/>
</dbReference>
<dbReference type="Proteomes" id="UP001165101">
    <property type="component" value="Unassembled WGS sequence"/>
</dbReference>
<evidence type="ECO:0000313" key="1">
    <source>
        <dbReference type="EMBL" id="GME95613.1"/>
    </source>
</evidence>
<proteinExistence type="predicted"/>
<keyword evidence="2" id="KW-1185">Reference proteome</keyword>
<comment type="caution">
    <text evidence="1">The sequence shown here is derived from an EMBL/GenBank/DDBJ whole genome shotgun (WGS) entry which is preliminary data.</text>
</comment>
<protein>
    <submittedName>
        <fullName evidence="1">Unnamed protein product</fullName>
    </submittedName>
</protein>
<organism evidence="1 2">
    <name type="scientific">Candida boidinii</name>
    <name type="common">Yeast</name>
    <dbReference type="NCBI Taxonomy" id="5477"/>
    <lineage>
        <taxon>Eukaryota</taxon>
        <taxon>Fungi</taxon>
        <taxon>Dikarya</taxon>
        <taxon>Ascomycota</taxon>
        <taxon>Saccharomycotina</taxon>
        <taxon>Pichiomycetes</taxon>
        <taxon>Pichiales</taxon>
        <taxon>Pichiaceae</taxon>
        <taxon>Ogataea</taxon>
        <taxon>Ogataea/Candida clade</taxon>
    </lineage>
</organism>
<gene>
    <name evidence="1" type="ORF">Cboi01_000398000</name>
</gene>
<reference evidence="1" key="1">
    <citation type="submission" date="2023-04" db="EMBL/GenBank/DDBJ databases">
        <title>Candida boidinii NBRC 1967.</title>
        <authorList>
            <person name="Ichikawa N."/>
            <person name="Sato H."/>
            <person name="Tonouchi N."/>
        </authorList>
    </citation>
    <scope>NUCLEOTIDE SEQUENCE</scope>
    <source>
        <strain evidence="1">NBRC 1967</strain>
    </source>
</reference>
<sequence length="227" mass="26018">MIESFSDYTKIINEKFHGLASATSTSELENVLTTPSESSNSNIPKTFHHTLSKVLKSNREVLLNSQNDEDNSLTKALLKISEIEFKIGDERLEQDKLIITEFNNKIKKILNEEFVKTNNFRKQVEISRLNFDTIRADIKVIQKGDETIEIPDKLSKNLENCEDELVHATELAVESMKKLINPLESVNLLKIFTKIQLNYYKSVTDELTTLVDQLDALPIDEDDEDDK</sequence>
<evidence type="ECO:0000313" key="2">
    <source>
        <dbReference type="Proteomes" id="UP001165101"/>
    </source>
</evidence>
<name>A0ACB5TVC9_CANBO</name>
<accession>A0ACB5TVC9</accession>